<sequence length="70" mass="8008">MGKIFEYFQQHKETTTERTIKSLSNRWSCIQKATNSFCSCLAQVERLNQSGMTEQDKKSATFCSSIVGTY</sequence>
<dbReference type="STRING" id="4232.A0A251VS66"/>
<dbReference type="PANTHER" id="PTHR45125:SF3">
    <property type="entry name" value="NO-APICAL-MERISTEM-ASSOCIATED CARBOXY-TERMINAL DOMAIN PROTEIN"/>
    <property type="match status" value="1"/>
</dbReference>
<dbReference type="Gramene" id="mRNA:HanXRQr2_Chr01g0039781">
    <property type="protein sequence ID" value="mRNA:HanXRQr2_Chr01g0039781"/>
    <property type="gene ID" value="HanXRQr2_Chr01g0039781"/>
</dbReference>
<reference evidence="1" key="3">
    <citation type="submission" date="2020-06" db="EMBL/GenBank/DDBJ databases">
        <title>Helianthus annuus Genome sequencing and assembly Release 2.</title>
        <authorList>
            <person name="Gouzy J."/>
            <person name="Langlade N."/>
            <person name="Munos S."/>
        </authorList>
    </citation>
    <scope>NUCLEOTIDE SEQUENCE</scope>
    <source>
        <tissue evidence="1">Leaves</tissue>
    </source>
</reference>
<dbReference type="EMBL" id="CM007890">
    <property type="protein sequence ID" value="OTG38189.1"/>
    <property type="molecule type" value="Genomic_DNA"/>
</dbReference>
<protein>
    <submittedName>
        <fullName evidence="2">Uncharacterized protein</fullName>
    </submittedName>
</protein>
<dbReference type="EMBL" id="MNCJ02000316">
    <property type="protein sequence ID" value="KAF5823571.1"/>
    <property type="molecule type" value="Genomic_DNA"/>
</dbReference>
<gene>
    <name evidence="2" type="ORF">HannXRQ_Chr01g0027001</name>
    <name evidence="1" type="ORF">HanXRQr2_Chr01g0039781</name>
</gene>
<name>A0A251VS66_HELAN</name>
<keyword evidence="3" id="KW-1185">Reference proteome</keyword>
<proteinExistence type="predicted"/>
<organism evidence="2 3">
    <name type="scientific">Helianthus annuus</name>
    <name type="common">Common sunflower</name>
    <dbReference type="NCBI Taxonomy" id="4232"/>
    <lineage>
        <taxon>Eukaryota</taxon>
        <taxon>Viridiplantae</taxon>
        <taxon>Streptophyta</taxon>
        <taxon>Embryophyta</taxon>
        <taxon>Tracheophyta</taxon>
        <taxon>Spermatophyta</taxon>
        <taxon>Magnoliopsida</taxon>
        <taxon>eudicotyledons</taxon>
        <taxon>Gunneridae</taxon>
        <taxon>Pentapetalae</taxon>
        <taxon>asterids</taxon>
        <taxon>campanulids</taxon>
        <taxon>Asterales</taxon>
        <taxon>Asteraceae</taxon>
        <taxon>Asteroideae</taxon>
        <taxon>Heliantheae alliance</taxon>
        <taxon>Heliantheae</taxon>
        <taxon>Helianthus</taxon>
    </lineage>
</organism>
<dbReference type="AlphaFoldDB" id="A0A251VS66"/>
<evidence type="ECO:0000313" key="3">
    <source>
        <dbReference type="Proteomes" id="UP000215914"/>
    </source>
</evidence>
<dbReference type="InParanoid" id="A0A251VS66"/>
<reference evidence="2" key="2">
    <citation type="submission" date="2017-02" db="EMBL/GenBank/DDBJ databases">
        <title>Sunflower complete genome.</title>
        <authorList>
            <person name="Langlade N."/>
            <person name="Munos S."/>
        </authorList>
    </citation>
    <scope>NUCLEOTIDE SEQUENCE [LARGE SCALE GENOMIC DNA]</scope>
    <source>
        <tissue evidence="2">Leaves</tissue>
    </source>
</reference>
<accession>A0A251VS66</accession>
<evidence type="ECO:0000313" key="1">
    <source>
        <dbReference type="EMBL" id="KAF5823571.1"/>
    </source>
</evidence>
<evidence type="ECO:0000313" key="2">
    <source>
        <dbReference type="EMBL" id="OTG38189.1"/>
    </source>
</evidence>
<dbReference type="PANTHER" id="PTHR45125">
    <property type="entry name" value="F21J9.4-RELATED"/>
    <property type="match status" value="1"/>
</dbReference>
<dbReference type="Proteomes" id="UP000215914">
    <property type="component" value="Chromosome 1"/>
</dbReference>
<reference evidence="1 3" key="1">
    <citation type="journal article" date="2017" name="Nature">
        <title>The sunflower genome provides insights into oil metabolism, flowering and Asterid evolution.</title>
        <authorList>
            <person name="Badouin H."/>
            <person name="Gouzy J."/>
            <person name="Grassa C.J."/>
            <person name="Murat F."/>
            <person name="Staton S.E."/>
            <person name="Cottret L."/>
            <person name="Lelandais-Briere C."/>
            <person name="Owens G.L."/>
            <person name="Carrere S."/>
            <person name="Mayjonade B."/>
            <person name="Legrand L."/>
            <person name="Gill N."/>
            <person name="Kane N.C."/>
            <person name="Bowers J.E."/>
            <person name="Hubner S."/>
            <person name="Bellec A."/>
            <person name="Berard A."/>
            <person name="Berges H."/>
            <person name="Blanchet N."/>
            <person name="Boniface M.C."/>
            <person name="Brunel D."/>
            <person name="Catrice O."/>
            <person name="Chaidir N."/>
            <person name="Claudel C."/>
            <person name="Donnadieu C."/>
            <person name="Faraut T."/>
            <person name="Fievet G."/>
            <person name="Helmstetter N."/>
            <person name="King M."/>
            <person name="Knapp S.J."/>
            <person name="Lai Z."/>
            <person name="Le Paslier M.C."/>
            <person name="Lippi Y."/>
            <person name="Lorenzon L."/>
            <person name="Mandel J.R."/>
            <person name="Marage G."/>
            <person name="Marchand G."/>
            <person name="Marquand E."/>
            <person name="Bret-Mestries E."/>
            <person name="Morien E."/>
            <person name="Nambeesan S."/>
            <person name="Nguyen T."/>
            <person name="Pegot-Espagnet P."/>
            <person name="Pouilly N."/>
            <person name="Raftis F."/>
            <person name="Sallet E."/>
            <person name="Schiex T."/>
            <person name="Thomas J."/>
            <person name="Vandecasteele C."/>
            <person name="Vares D."/>
            <person name="Vear F."/>
            <person name="Vautrin S."/>
            <person name="Crespi M."/>
            <person name="Mangin B."/>
            <person name="Burke J.M."/>
            <person name="Salse J."/>
            <person name="Munos S."/>
            <person name="Vincourt P."/>
            <person name="Rieseberg L.H."/>
            <person name="Langlade N.B."/>
        </authorList>
    </citation>
    <scope>NUCLEOTIDE SEQUENCE [LARGE SCALE GENOMIC DNA]</scope>
    <source>
        <strain evidence="3">cv. SF193</strain>
        <tissue evidence="1">Leaves</tissue>
    </source>
</reference>